<dbReference type="SUPFAM" id="SSF50630">
    <property type="entry name" value="Acid proteases"/>
    <property type="match status" value="1"/>
</dbReference>
<dbReference type="InterPro" id="IPR021109">
    <property type="entry name" value="Peptidase_aspartic_dom_sf"/>
</dbReference>
<dbReference type="Gene3D" id="2.40.70.10">
    <property type="entry name" value="Acid Proteases"/>
    <property type="match status" value="1"/>
</dbReference>
<dbReference type="AlphaFoldDB" id="A0A450YCC1"/>
<name>A0A450YCC1_9GAMM</name>
<sequence length="129" mass="14093">MGRIVAQVALSNPLESDNAITFSAFVDTGAGALVLPSSWKNRLGEFANEEKVEFLLANNEVVSGVACGPVGIRIEGFRKIFNEVMFMDMEPGDDGEYQPLLGYVILEQAQVAVDMLGHRLVPVKYIDCK</sequence>
<organism evidence="1">
    <name type="scientific">Candidatus Kentrum sp. SD</name>
    <dbReference type="NCBI Taxonomy" id="2126332"/>
    <lineage>
        <taxon>Bacteria</taxon>
        <taxon>Pseudomonadati</taxon>
        <taxon>Pseudomonadota</taxon>
        <taxon>Gammaproteobacteria</taxon>
        <taxon>Candidatus Kentrum</taxon>
    </lineage>
</organism>
<gene>
    <name evidence="1" type="ORF">BECKSD772E_GA0070983_100237</name>
</gene>
<evidence type="ECO:0008006" key="2">
    <source>
        <dbReference type="Google" id="ProtNLM"/>
    </source>
</evidence>
<accession>A0A450YCC1</accession>
<evidence type="ECO:0000313" key="1">
    <source>
        <dbReference type="EMBL" id="VFK39198.1"/>
    </source>
</evidence>
<protein>
    <recommendedName>
        <fullName evidence="2">Aspartyl protease</fullName>
    </recommendedName>
</protein>
<proteinExistence type="predicted"/>
<dbReference type="EMBL" id="CAADFU010000002">
    <property type="protein sequence ID" value="VFK39198.1"/>
    <property type="molecule type" value="Genomic_DNA"/>
</dbReference>
<reference evidence="1" key="1">
    <citation type="submission" date="2019-02" db="EMBL/GenBank/DDBJ databases">
        <authorList>
            <person name="Gruber-Vodicka R. H."/>
            <person name="Seah K. B. B."/>
        </authorList>
    </citation>
    <scope>NUCLEOTIDE SEQUENCE</scope>
    <source>
        <strain evidence="1">BECK_S1320</strain>
    </source>
</reference>